<dbReference type="InterPro" id="IPR000160">
    <property type="entry name" value="GGDEF_dom"/>
</dbReference>
<dbReference type="InterPro" id="IPR043128">
    <property type="entry name" value="Rev_trsase/Diguanyl_cyclase"/>
</dbReference>
<dbReference type="Proteomes" id="UP000722989">
    <property type="component" value="Unassembled WGS sequence"/>
</dbReference>
<dbReference type="Pfam" id="PF00990">
    <property type="entry name" value="GGDEF"/>
    <property type="match status" value="1"/>
</dbReference>
<gene>
    <name evidence="2" type="ORF">HC031_12935</name>
</gene>
<dbReference type="Pfam" id="PF01590">
    <property type="entry name" value="GAF"/>
    <property type="match status" value="1"/>
</dbReference>
<evidence type="ECO:0000313" key="2">
    <source>
        <dbReference type="EMBL" id="NJC70612.1"/>
    </source>
</evidence>
<dbReference type="SUPFAM" id="SSF55073">
    <property type="entry name" value="Nucleotide cyclase"/>
    <property type="match status" value="1"/>
</dbReference>
<dbReference type="SUPFAM" id="SSF55781">
    <property type="entry name" value="GAF domain-like"/>
    <property type="match status" value="2"/>
</dbReference>
<dbReference type="PROSITE" id="PS50887">
    <property type="entry name" value="GGDEF"/>
    <property type="match status" value="1"/>
</dbReference>
<dbReference type="PANTHER" id="PTHR46663">
    <property type="entry name" value="DIGUANYLATE CYCLASE DGCT-RELATED"/>
    <property type="match status" value="1"/>
</dbReference>
<evidence type="ECO:0000313" key="3">
    <source>
        <dbReference type="Proteomes" id="UP000722989"/>
    </source>
</evidence>
<dbReference type="SMART" id="SM00065">
    <property type="entry name" value="GAF"/>
    <property type="match status" value="1"/>
</dbReference>
<dbReference type="InterPro" id="IPR003018">
    <property type="entry name" value="GAF"/>
</dbReference>
<dbReference type="Gene3D" id="3.30.450.40">
    <property type="match status" value="1"/>
</dbReference>
<dbReference type="EMBL" id="JAATVY010000007">
    <property type="protein sequence ID" value="NJC70612.1"/>
    <property type="molecule type" value="Genomic_DNA"/>
</dbReference>
<sequence>MTVSSDRRATGEWRSAASQAYPEDADAQVTLLADLVDLAAREEPSAQRILNLMHRAVREATGLEFATVHGFDRERDRVVSTVGAGASVTDADRLMAAELYRSGSGREVVTAQRLAVPLRRGGRTLGVLVLAGDRLAALRPDVVRAVALHLASSLRASADERERRAVAVAGRAVRRLFEEGMAASSFETAGEIVARVTAEAFQTERAGMLLVDADGRIRHTAGVGVSAELSEAIARSMVGRVARDSPVWRRAEQERAPVLVDDADRAPVRPGGFVRTLQLRSYVAMPLLSATGLVGIALCGDASRSRAWSVRDGELARQLALQGGLVVDSARLRQAERARMAELAHQAFHDVLTGLPNRSLLLDRLEQAISGAAGGRERVALLLIDLDGFKQVNDTYGHHAGDVLLERVGERLLRAVRDHNTLARLGGDEFAVLITGDPDLSAVSAVAGRIHAQLEEPFGVEGRQVRIGASIGIAVFPDHAPDHSGLVRRADNAMYQAKRNGGGSRVATKA</sequence>
<dbReference type="PANTHER" id="PTHR46663:SF2">
    <property type="entry name" value="GGDEF DOMAIN-CONTAINING PROTEIN"/>
    <property type="match status" value="1"/>
</dbReference>
<dbReference type="InterPro" id="IPR052163">
    <property type="entry name" value="DGC-Regulatory_Protein"/>
</dbReference>
<comment type="caution">
    <text evidence="2">The sequence shown here is derived from an EMBL/GenBank/DDBJ whole genome shotgun (WGS) entry which is preliminary data.</text>
</comment>
<organism evidence="2 3">
    <name type="scientific">Planosporangium thailandense</name>
    <dbReference type="NCBI Taxonomy" id="765197"/>
    <lineage>
        <taxon>Bacteria</taxon>
        <taxon>Bacillati</taxon>
        <taxon>Actinomycetota</taxon>
        <taxon>Actinomycetes</taxon>
        <taxon>Micromonosporales</taxon>
        <taxon>Micromonosporaceae</taxon>
        <taxon>Planosporangium</taxon>
    </lineage>
</organism>
<reference evidence="2 3" key="1">
    <citation type="submission" date="2020-03" db="EMBL/GenBank/DDBJ databases">
        <title>WGS of the type strain of Planosporangium spp.</title>
        <authorList>
            <person name="Thawai C."/>
        </authorList>
    </citation>
    <scope>NUCLEOTIDE SEQUENCE [LARGE SCALE GENOMIC DNA]</scope>
    <source>
        <strain evidence="2 3">TBRC 5610</strain>
    </source>
</reference>
<dbReference type="Gene3D" id="3.30.70.270">
    <property type="match status" value="1"/>
</dbReference>
<keyword evidence="3" id="KW-1185">Reference proteome</keyword>
<dbReference type="InterPro" id="IPR029016">
    <property type="entry name" value="GAF-like_dom_sf"/>
</dbReference>
<name>A0ABX0XXH2_9ACTN</name>
<dbReference type="InterPro" id="IPR029787">
    <property type="entry name" value="Nucleotide_cyclase"/>
</dbReference>
<dbReference type="RefSeq" id="WP_167925514.1">
    <property type="nucleotide sequence ID" value="NZ_JAATVY010000007.1"/>
</dbReference>
<feature type="domain" description="GGDEF" evidence="1">
    <location>
        <begin position="377"/>
        <end position="510"/>
    </location>
</feature>
<protein>
    <submittedName>
        <fullName evidence="2">Diguanylate cyclase</fullName>
    </submittedName>
</protein>
<evidence type="ECO:0000259" key="1">
    <source>
        <dbReference type="PROSITE" id="PS50887"/>
    </source>
</evidence>
<proteinExistence type="predicted"/>
<dbReference type="SMART" id="SM00267">
    <property type="entry name" value="GGDEF"/>
    <property type="match status" value="1"/>
</dbReference>
<dbReference type="CDD" id="cd01949">
    <property type="entry name" value="GGDEF"/>
    <property type="match status" value="1"/>
</dbReference>
<accession>A0ABX0XXH2</accession>
<dbReference type="NCBIfam" id="TIGR00254">
    <property type="entry name" value="GGDEF"/>
    <property type="match status" value="1"/>
</dbReference>